<evidence type="ECO:0000256" key="4">
    <source>
        <dbReference type="ARBA" id="ARBA00023125"/>
    </source>
</evidence>
<dbReference type="SMART" id="SM00976">
    <property type="entry name" value="Telo_bind"/>
    <property type="match status" value="1"/>
</dbReference>
<dbReference type="GO" id="GO:0010521">
    <property type="term" value="F:telomerase inhibitor activity"/>
    <property type="evidence" value="ECO:0007669"/>
    <property type="project" value="TreeGrafter"/>
</dbReference>
<dbReference type="InterPro" id="IPR057620">
    <property type="entry name" value="POT1A/B-like_OB"/>
</dbReference>
<dbReference type="SUPFAM" id="SSF50249">
    <property type="entry name" value="Nucleic acid-binding proteins"/>
    <property type="match status" value="2"/>
</dbReference>
<dbReference type="InterPro" id="IPR028389">
    <property type="entry name" value="POT1"/>
</dbReference>
<comment type="caution">
    <text evidence="6">The sequence shown here is derived from an EMBL/GenBank/DDBJ whole genome shotgun (WGS) entry which is preliminary data.</text>
</comment>
<dbReference type="GO" id="GO:0016233">
    <property type="term" value="P:telomere capping"/>
    <property type="evidence" value="ECO:0007669"/>
    <property type="project" value="TreeGrafter"/>
</dbReference>
<dbReference type="AlphaFoldDB" id="A0A978VDW2"/>
<evidence type="ECO:0000256" key="3">
    <source>
        <dbReference type="ARBA" id="ARBA00022895"/>
    </source>
</evidence>
<dbReference type="Pfam" id="PF25507">
    <property type="entry name" value="OB_POT1A"/>
    <property type="match status" value="1"/>
</dbReference>
<gene>
    <name evidence="6" type="ORF">FEM48_Zijuj05G0084100</name>
</gene>
<dbReference type="EMBL" id="JAEACU010000005">
    <property type="protein sequence ID" value="KAH7528551.1"/>
    <property type="molecule type" value="Genomic_DNA"/>
</dbReference>
<feature type="domain" description="Telomeric single stranded DNA binding POT1/Cdc13" evidence="5">
    <location>
        <begin position="9"/>
        <end position="144"/>
    </location>
</feature>
<comment type="subcellular location">
    <subcellularLocation>
        <location evidence="1">Chromosome</location>
        <location evidence="1">Telomere</location>
    </subcellularLocation>
</comment>
<dbReference type="Proteomes" id="UP000813462">
    <property type="component" value="Unassembled WGS sequence"/>
</dbReference>
<keyword evidence="2" id="KW-0158">Chromosome</keyword>
<dbReference type="InterPro" id="IPR011564">
    <property type="entry name" value="Telomer_end-bd_POT1/Cdc13"/>
</dbReference>
<evidence type="ECO:0000259" key="5">
    <source>
        <dbReference type="SMART" id="SM00976"/>
    </source>
</evidence>
<evidence type="ECO:0000313" key="7">
    <source>
        <dbReference type="Proteomes" id="UP000813462"/>
    </source>
</evidence>
<dbReference type="GO" id="GO:0000783">
    <property type="term" value="C:nuclear telomere cap complex"/>
    <property type="evidence" value="ECO:0007669"/>
    <property type="project" value="TreeGrafter"/>
</dbReference>
<accession>A0A978VDW2</accession>
<dbReference type="PANTHER" id="PTHR14513">
    <property type="entry name" value="PROTECTION OF TELOMERES 1"/>
    <property type="match status" value="1"/>
</dbReference>
<organism evidence="6 7">
    <name type="scientific">Ziziphus jujuba var. spinosa</name>
    <dbReference type="NCBI Taxonomy" id="714518"/>
    <lineage>
        <taxon>Eukaryota</taxon>
        <taxon>Viridiplantae</taxon>
        <taxon>Streptophyta</taxon>
        <taxon>Embryophyta</taxon>
        <taxon>Tracheophyta</taxon>
        <taxon>Spermatophyta</taxon>
        <taxon>Magnoliopsida</taxon>
        <taxon>eudicotyledons</taxon>
        <taxon>Gunneridae</taxon>
        <taxon>Pentapetalae</taxon>
        <taxon>rosids</taxon>
        <taxon>fabids</taxon>
        <taxon>Rosales</taxon>
        <taxon>Rhamnaceae</taxon>
        <taxon>Paliureae</taxon>
        <taxon>Ziziphus</taxon>
    </lineage>
</organism>
<dbReference type="PANTHER" id="PTHR14513:SF0">
    <property type="entry name" value="PROTECTION OF TELOMERES PROTEIN 1"/>
    <property type="match status" value="1"/>
</dbReference>
<proteinExistence type="predicted"/>
<dbReference type="GO" id="GO:0098505">
    <property type="term" value="F:G-rich strand telomeric DNA binding"/>
    <property type="evidence" value="ECO:0007669"/>
    <property type="project" value="TreeGrafter"/>
</dbReference>
<name>A0A978VDW2_ZIZJJ</name>
<evidence type="ECO:0000313" key="6">
    <source>
        <dbReference type="EMBL" id="KAH7528551.1"/>
    </source>
</evidence>
<dbReference type="GO" id="GO:0032210">
    <property type="term" value="P:regulation of telomere maintenance via telomerase"/>
    <property type="evidence" value="ECO:0007669"/>
    <property type="project" value="TreeGrafter"/>
</dbReference>
<evidence type="ECO:0000256" key="1">
    <source>
        <dbReference type="ARBA" id="ARBA00004574"/>
    </source>
</evidence>
<evidence type="ECO:0000256" key="2">
    <source>
        <dbReference type="ARBA" id="ARBA00022454"/>
    </source>
</evidence>
<dbReference type="InterPro" id="IPR012340">
    <property type="entry name" value="NA-bd_OB-fold"/>
</dbReference>
<dbReference type="Pfam" id="PF02765">
    <property type="entry name" value="POT1"/>
    <property type="match status" value="1"/>
</dbReference>
<sequence length="474" mass="54457">MRGRDDYKFLEIRDAIASINQKVSLIGVIAEFDFPKKTKGTDFLCTVKIVDESHQDPGLQVRVFEENEEKLPHIASTGDIIQFNHVVMKTHHGDLFAVFNKKISSFALYDGKDSDNFLPYQVSPKFQRRDLDEKFITGLRKWVVNFQIDGALNWAMCFAGSDDFSLLREIKEGERVNVVCKIVHVCEVDKDKWMAFVWDGTDTRPACIPTRLEDEKDHPLPLHLEPLPLPRDVLCTLPQLGTVLRVIFSQGIEKHCLHLLKTGYWVKFVNVLFEVEGGLWRGVLTPFTKLRYTPNEDSLVLERQRIYDLRLSSRSLLGRLPFFSFPCTSRITEVGHKDVPCVTLMDVLTYSEVTAKFMCVVRVVAVLPWQPEDFYFCGTYRIRLTLEDPTARIYAYLYAEDGEKFFGGYPTADVLTRKRNVLLGMTAADDNGKETEGAARNPPWIHCCLKSYYLTKSDPWGSRHYRIFGTKLVV</sequence>
<reference evidence="6" key="1">
    <citation type="journal article" date="2021" name="Front. Plant Sci.">
        <title>Chromosome-Scale Genome Assembly for Chinese Sour Jujube and Insights Into Its Genome Evolution and Domestication Signature.</title>
        <authorList>
            <person name="Shen L.-Y."/>
            <person name="Luo H."/>
            <person name="Wang X.-L."/>
            <person name="Wang X.-M."/>
            <person name="Qiu X.-J."/>
            <person name="Liu H."/>
            <person name="Zhou S.-S."/>
            <person name="Jia K.-H."/>
            <person name="Nie S."/>
            <person name="Bao Y.-T."/>
            <person name="Zhang R.-G."/>
            <person name="Yun Q.-Z."/>
            <person name="Chai Y.-H."/>
            <person name="Lu J.-Y."/>
            <person name="Li Y."/>
            <person name="Zhao S.-W."/>
            <person name="Mao J.-F."/>
            <person name="Jia S.-G."/>
            <person name="Mao Y.-M."/>
        </authorList>
    </citation>
    <scope>NUCLEOTIDE SEQUENCE</scope>
    <source>
        <strain evidence="6">AT0</strain>
        <tissue evidence="6">Leaf</tissue>
    </source>
</reference>
<keyword evidence="4" id="KW-0238">DNA-binding</keyword>
<protein>
    <recommendedName>
        <fullName evidence="5">Telomeric single stranded DNA binding POT1/Cdc13 domain-containing protein</fullName>
    </recommendedName>
</protein>
<dbReference type="CDD" id="cd04497">
    <property type="entry name" value="hPOT1_OB1_like"/>
    <property type="match status" value="1"/>
</dbReference>
<keyword evidence="3" id="KW-0779">Telomere</keyword>
<dbReference type="Gene3D" id="2.40.50.140">
    <property type="entry name" value="Nucleic acid-binding proteins"/>
    <property type="match status" value="2"/>
</dbReference>